<dbReference type="Pfam" id="PF18919">
    <property type="entry name" value="DUF5670"/>
    <property type="match status" value="1"/>
</dbReference>
<keyword evidence="1" id="KW-0812">Transmembrane</keyword>
<evidence type="ECO:0000313" key="3">
    <source>
        <dbReference type="Proteomes" id="UP000217257"/>
    </source>
</evidence>
<dbReference type="KEGG" id="cfus:CYFUS_004064"/>
<gene>
    <name evidence="2" type="ORF">CYFUS_004064</name>
</gene>
<organism evidence="2 3">
    <name type="scientific">Cystobacter fuscus</name>
    <dbReference type="NCBI Taxonomy" id="43"/>
    <lineage>
        <taxon>Bacteria</taxon>
        <taxon>Pseudomonadati</taxon>
        <taxon>Myxococcota</taxon>
        <taxon>Myxococcia</taxon>
        <taxon>Myxococcales</taxon>
        <taxon>Cystobacterineae</taxon>
        <taxon>Archangiaceae</taxon>
        <taxon>Cystobacter</taxon>
    </lineage>
</organism>
<proteinExistence type="predicted"/>
<dbReference type="InterPro" id="IPR043727">
    <property type="entry name" value="Lmo0937-like"/>
</dbReference>
<protein>
    <recommendedName>
        <fullName evidence="4">Lmo0937 family membrane protein</fullName>
    </recommendedName>
</protein>
<evidence type="ECO:0000313" key="2">
    <source>
        <dbReference type="EMBL" id="ATB38629.1"/>
    </source>
</evidence>
<dbReference type="EMBL" id="CP022098">
    <property type="protein sequence ID" value="ATB38629.1"/>
    <property type="molecule type" value="Genomic_DNA"/>
</dbReference>
<reference evidence="2 3" key="1">
    <citation type="submission" date="2017-06" db="EMBL/GenBank/DDBJ databases">
        <title>Sequencing and comparative analysis of myxobacterial genomes.</title>
        <authorList>
            <person name="Rupp O."/>
            <person name="Goesmann A."/>
            <person name="Sogaard-Andersen L."/>
        </authorList>
    </citation>
    <scope>NUCLEOTIDE SEQUENCE [LARGE SCALE GENOMIC DNA]</scope>
    <source>
        <strain evidence="2 3">DSM 52655</strain>
    </source>
</reference>
<dbReference type="AlphaFoldDB" id="A0A250J3S9"/>
<name>A0A250J3S9_9BACT</name>
<evidence type="ECO:0000256" key="1">
    <source>
        <dbReference type="SAM" id="Phobius"/>
    </source>
</evidence>
<sequence>MYWTMSAILFVLWIVGSISGSTEGAWVHLLLLFSMVALLLAVAQRGRGSMA</sequence>
<keyword evidence="1" id="KW-1133">Transmembrane helix</keyword>
<accession>A0A250J3S9</accession>
<evidence type="ECO:0008006" key="4">
    <source>
        <dbReference type="Google" id="ProtNLM"/>
    </source>
</evidence>
<dbReference type="NCBIfam" id="NF033488">
    <property type="entry name" value="lmo0937_fam_TM"/>
    <property type="match status" value="1"/>
</dbReference>
<dbReference type="Proteomes" id="UP000217257">
    <property type="component" value="Chromosome"/>
</dbReference>
<dbReference type="RefSeq" id="WP_002627494.1">
    <property type="nucleotide sequence ID" value="NZ_CP022098.1"/>
</dbReference>
<feature type="transmembrane region" description="Helical" evidence="1">
    <location>
        <begin position="30"/>
        <end position="46"/>
    </location>
</feature>
<keyword evidence="1" id="KW-0472">Membrane</keyword>